<feature type="transmembrane region" description="Helical" evidence="1">
    <location>
        <begin position="32"/>
        <end position="51"/>
    </location>
</feature>
<sequence>MKRPIIQDYNRDHWRFRNTCDDFHPVPDSPGYVWWIVGAVIGLILLVLAVFK</sequence>
<organism evidence="2 3">
    <name type="scientific">Streptococcus pneumoniae</name>
    <dbReference type="NCBI Taxonomy" id="1313"/>
    <lineage>
        <taxon>Bacteria</taxon>
        <taxon>Bacillati</taxon>
        <taxon>Bacillota</taxon>
        <taxon>Bacilli</taxon>
        <taxon>Lactobacillales</taxon>
        <taxon>Streptococcaceae</taxon>
        <taxon>Streptococcus</taxon>
    </lineage>
</organism>
<proteinExistence type="predicted"/>
<dbReference type="Proteomes" id="UP000729182">
    <property type="component" value="Unassembled WGS sequence"/>
</dbReference>
<evidence type="ECO:0000256" key="1">
    <source>
        <dbReference type="SAM" id="Phobius"/>
    </source>
</evidence>
<reference evidence="2" key="1">
    <citation type="submission" date="2019-11" db="EMBL/GenBank/DDBJ databases">
        <title>Growth characteristics of pneumococcus vary with the chemical composition of the capsule and with environmental conditions.</title>
        <authorList>
            <person name="Tothpal A."/>
            <person name="Desobry K."/>
            <person name="Joshi S."/>
            <person name="Wyllie A.L."/>
            <person name="Weinberger D.M."/>
        </authorList>
    </citation>
    <scope>NUCLEOTIDE SEQUENCE</scope>
    <source>
        <strain evidence="2">Pnumococcus10A</strain>
    </source>
</reference>
<dbReference type="AlphaFoldDB" id="A0AAW9WAD7"/>
<name>A0AAW9WAD7_STREE</name>
<keyword evidence="1" id="KW-1133">Transmembrane helix</keyword>
<accession>A0AAW9WAD7</accession>
<dbReference type="RefSeq" id="WP_155459120.1">
    <property type="nucleotide sequence ID" value="NZ_WNHN01000955.1"/>
</dbReference>
<evidence type="ECO:0000313" key="3">
    <source>
        <dbReference type="Proteomes" id="UP000729182"/>
    </source>
</evidence>
<keyword evidence="1" id="KW-0812">Transmembrane</keyword>
<protein>
    <submittedName>
        <fullName evidence="2">Uncharacterized protein</fullName>
    </submittedName>
</protein>
<comment type="caution">
    <text evidence="2">The sequence shown here is derived from an EMBL/GenBank/DDBJ whole genome shotgun (WGS) entry which is preliminary data.</text>
</comment>
<gene>
    <name evidence="2" type="ORF">GM535_13960</name>
</gene>
<keyword evidence="1" id="KW-0472">Membrane</keyword>
<dbReference type="EMBL" id="WNHN01000955">
    <property type="protein sequence ID" value="MTV78313.1"/>
    <property type="molecule type" value="Genomic_DNA"/>
</dbReference>
<evidence type="ECO:0000313" key="2">
    <source>
        <dbReference type="EMBL" id="MTV78313.1"/>
    </source>
</evidence>